<dbReference type="Gene3D" id="1.10.10.10">
    <property type="entry name" value="Winged helix-like DNA-binding domain superfamily/Winged helix DNA-binding domain"/>
    <property type="match status" value="1"/>
</dbReference>
<sequence length="112" mass="13410">MKEIEHLFKSLADKNRLRILGLLSKRKMCVCELAYCLGVTQPSVSRHLKRMKKVGLIQDEQDGFWTNYFIKCEDRKAKIIMEYLRKWLKEDKITVLDFRKLNKVNRTKLCCK</sequence>
<dbReference type="InterPro" id="IPR036388">
    <property type="entry name" value="WH-like_DNA-bd_sf"/>
</dbReference>
<dbReference type="GO" id="GO:0003677">
    <property type="term" value="F:DNA binding"/>
    <property type="evidence" value="ECO:0007669"/>
    <property type="project" value="UniProtKB-KW"/>
</dbReference>
<organism evidence="5 6">
    <name type="scientific">Candidatus Taenaricola geysiri</name>
    <dbReference type="NCBI Taxonomy" id="1974752"/>
    <lineage>
        <taxon>Bacteria</taxon>
        <taxon>Pseudomonadati</taxon>
        <taxon>Candidatus Omnitrophota</taxon>
        <taxon>Candidatus Taenaricola</taxon>
    </lineage>
</organism>
<dbReference type="PROSITE" id="PS50987">
    <property type="entry name" value="HTH_ARSR_2"/>
    <property type="match status" value="1"/>
</dbReference>
<keyword evidence="1" id="KW-0805">Transcription regulation</keyword>
<keyword evidence="2" id="KW-0238">DNA-binding</keyword>
<dbReference type="Proteomes" id="UP000231267">
    <property type="component" value="Unassembled WGS sequence"/>
</dbReference>
<evidence type="ECO:0000256" key="1">
    <source>
        <dbReference type="ARBA" id="ARBA00023015"/>
    </source>
</evidence>
<dbReference type="PANTHER" id="PTHR33154">
    <property type="entry name" value="TRANSCRIPTIONAL REGULATOR, ARSR FAMILY"/>
    <property type="match status" value="1"/>
</dbReference>
<comment type="caution">
    <text evidence="5">The sequence shown here is derived from an EMBL/GenBank/DDBJ whole genome shotgun (WGS) entry which is preliminary data.</text>
</comment>
<dbReference type="SMART" id="SM00418">
    <property type="entry name" value="HTH_ARSR"/>
    <property type="match status" value="1"/>
</dbReference>
<proteinExistence type="predicted"/>
<dbReference type="SUPFAM" id="SSF46785">
    <property type="entry name" value="Winged helix' DNA-binding domain"/>
    <property type="match status" value="1"/>
</dbReference>
<dbReference type="PRINTS" id="PR00778">
    <property type="entry name" value="HTHARSR"/>
</dbReference>
<keyword evidence="3" id="KW-0804">Transcription</keyword>
<accession>A0A2J0LGV4</accession>
<dbReference type="EMBL" id="PFGP01000001">
    <property type="protein sequence ID" value="PIW67051.1"/>
    <property type="molecule type" value="Genomic_DNA"/>
</dbReference>
<dbReference type="InterPro" id="IPR051081">
    <property type="entry name" value="HTH_MetalResp_TranReg"/>
</dbReference>
<protein>
    <submittedName>
        <fullName evidence="5">ArsR family transcriptional regulator</fullName>
    </submittedName>
</protein>
<name>A0A2J0LGV4_9BACT</name>
<evidence type="ECO:0000256" key="2">
    <source>
        <dbReference type="ARBA" id="ARBA00023125"/>
    </source>
</evidence>
<dbReference type="Pfam" id="PF01022">
    <property type="entry name" value="HTH_5"/>
    <property type="match status" value="1"/>
</dbReference>
<dbReference type="InterPro" id="IPR036390">
    <property type="entry name" value="WH_DNA-bd_sf"/>
</dbReference>
<gene>
    <name evidence="5" type="ORF">COW11_00060</name>
</gene>
<reference evidence="5 6" key="1">
    <citation type="submission" date="2017-09" db="EMBL/GenBank/DDBJ databases">
        <title>Depth-based differentiation of microbial function through sediment-hosted aquifers and enrichment of novel symbionts in the deep terrestrial subsurface.</title>
        <authorList>
            <person name="Probst A.J."/>
            <person name="Ladd B."/>
            <person name="Jarett J.K."/>
            <person name="Geller-Mcgrath D.E."/>
            <person name="Sieber C.M."/>
            <person name="Emerson J.B."/>
            <person name="Anantharaman K."/>
            <person name="Thomas B.C."/>
            <person name="Malmstrom R."/>
            <person name="Stieglmeier M."/>
            <person name="Klingl A."/>
            <person name="Woyke T."/>
            <person name="Ryan C.M."/>
            <person name="Banfield J.F."/>
        </authorList>
    </citation>
    <scope>NUCLEOTIDE SEQUENCE [LARGE SCALE GENOMIC DNA]</scope>
    <source>
        <strain evidence="5">CG12_big_fil_rev_8_21_14_0_65_43_15</strain>
    </source>
</reference>
<evidence type="ECO:0000256" key="3">
    <source>
        <dbReference type="ARBA" id="ARBA00023163"/>
    </source>
</evidence>
<dbReference type="PANTHER" id="PTHR33154:SF18">
    <property type="entry name" value="ARSENICAL RESISTANCE OPERON REPRESSOR"/>
    <property type="match status" value="1"/>
</dbReference>
<feature type="domain" description="HTH arsR-type" evidence="4">
    <location>
        <begin position="1"/>
        <end position="92"/>
    </location>
</feature>
<evidence type="ECO:0000313" key="6">
    <source>
        <dbReference type="Proteomes" id="UP000231267"/>
    </source>
</evidence>
<dbReference type="InterPro" id="IPR001845">
    <property type="entry name" value="HTH_ArsR_DNA-bd_dom"/>
</dbReference>
<evidence type="ECO:0000313" key="5">
    <source>
        <dbReference type="EMBL" id="PIW67051.1"/>
    </source>
</evidence>
<dbReference type="InterPro" id="IPR011991">
    <property type="entry name" value="ArsR-like_HTH"/>
</dbReference>
<dbReference type="NCBIfam" id="NF033788">
    <property type="entry name" value="HTH_metalloreg"/>
    <property type="match status" value="1"/>
</dbReference>
<dbReference type="AlphaFoldDB" id="A0A2J0LGV4"/>
<dbReference type="CDD" id="cd00090">
    <property type="entry name" value="HTH_ARSR"/>
    <property type="match status" value="1"/>
</dbReference>
<dbReference type="GO" id="GO:0003700">
    <property type="term" value="F:DNA-binding transcription factor activity"/>
    <property type="evidence" value="ECO:0007669"/>
    <property type="project" value="InterPro"/>
</dbReference>
<evidence type="ECO:0000259" key="4">
    <source>
        <dbReference type="PROSITE" id="PS50987"/>
    </source>
</evidence>